<sequence>MHPNLTDQTEWKAQYLNTFSYSLEIFGCIQFLMFDKFILMITEHAKTVT</sequence>
<name>A0A0E9W404_ANGAN</name>
<organism evidence="1">
    <name type="scientific">Anguilla anguilla</name>
    <name type="common">European freshwater eel</name>
    <name type="synonym">Muraena anguilla</name>
    <dbReference type="NCBI Taxonomy" id="7936"/>
    <lineage>
        <taxon>Eukaryota</taxon>
        <taxon>Metazoa</taxon>
        <taxon>Chordata</taxon>
        <taxon>Craniata</taxon>
        <taxon>Vertebrata</taxon>
        <taxon>Euteleostomi</taxon>
        <taxon>Actinopterygii</taxon>
        <taxon>Neopterygii</taxon>
        <taxon>Teleostei</taxon>
        <taxon>Anguilliformes</taxon>
        <taxon>Anguillidae</taxon>
        <taxon>Anguilla</taxon>
    </lineage>
</organism>
<evidence type="ECO:0000313" key="1">
    <source>
        <dbReference type="EMBL" id="JAH85041.1"/>
    </source>
</evidence>
<reference evidence="1" key="2">
    <citation type="journal article" date="2015" name="Fish Shellfish Immunol.">
        <title>Early steps in the European eel (Anguilla anguilla)-Vibrio vulnificus interaction in the gills: Role of the RtxA13 toxin.</title>
        <authorList>
            <person name="Callol A."/>
            <person name="Pajuelo D."/>
            <person name="Ebbesson L."/>
            <person name="Teles M."/>
            <person name="MacKenzie S."/>
            <person name="Amaro C."/>
        </authorList>
    </citation>
    <scope>NUCLEOTIDE SEQUENCE</scope>
</reference>
<dbReference type="AlphaFoldDB" id="A0A0E9W404"/>
<dbReference type="EMBL" id="GBXM01023536">
    <property type="protein sequence ID" value="JAH85041.1"/>
    <property type="molecule type" value="Transcribed_RNA"/>
</dbReference>
<reference evidence="1" key="1">
    <citation type="submission" date="2014-11" db="EMBL/GenBank/DDBJ databases">
        <authorList>
            <person name="Amaro Gonzalez C."/>
        </authorList>
    </citation>
    <scope>NUCLEOTIDE SEQUENCE</scope>
</reference>
<accession>A0A0E9W404</accession>
<proteinExistence type="predicted"/>
<protein>
    <submittedName>
        <fullName evidence="1">Uncharacterized protein</fullName>
    </submittedName>
</protein>